<dbReference type="Proteomes" id="UP000023435">
    <property type="component" value="Unassembled WGS sequence"/>
</dbReference>
<keyword evidence="2" id="KW-1185">Reference proteome</keyword>
<evidence type="ECO:0000313" key="1">
    <source>
        <dbReference type="EMBL" id="KWS02006.1"/>
    </source>
</evidence>
<dbReference type="RefSeq" id="WP_160329687.1">
    <property type="nucleotide sequence ID" value="NZ_JAJA02000003.1"/>
</dbReference>
<organism evidence="1 2">
    <name type="scientific">Lysobacter capsici AZ78</name>
    <dbReference type="NCBI Taxonomy" id="1444315"/>
    <lineage>
        <taxon>Bacteria</taxon>
        <taxon>Pseudomonadati</taxon>
        <taxon>Pseudomonadota</taxon>
        <taxon>Gammaproteobacteria</taxon>
        <taxon>Lysobacterales</taxon>
        <taxon>Lysobacteraceae</taxon>
        <taxon>Lysobacter</taxon>
    </lineage>
</organism>
<evidence type="ECO:0008006" key="3">
    <source>
        <dbReference type="Google" id="ProtNLM"/>
    </source>
</evidence>
<proteinExistence type="predicted"/>
<comment type="caution">
    <text evidence="1">The sequence shown here is derived from an EMBL/GenBank/DDBJ whole genome shotgun (WGS) entry which is preliminary data.</text>
</comment>
<sequence length="315" mass="33335">MAAHSSFAVKRWLPLAALIGIYLSAIAPARGAQCDMRLSFQQADGNARGGRTEVWADANASSLLFVEGLNVNTDGTRRSYSVDDFWGELHALNNLCNAMSDGCAGLSSAQLRARRIATQQAAAAGWPADQLRATRISPSIIPFRNGKPCPPVDGFLVSATALHAPAVNDVCDIANYVDALVTPALVIPKRPSAFAGRAKVGDLAVAMVPGSARPVFAVIGDSGPSGQLGEASIALNGRLLGREAPPQNYLEVRGKRPFVGRGWTVPKAVVLIFPGSGDRAAPFMTPERIDPAAMRRFEAWGGVERLSACVADYER</sequence>
<gene>
    <name evidence="1" type="ORF">AZ78_5139</name>
</gene>
<protein>
    <recommendedName>
        <fullName evidence="3">Fungal chitosanase</fullName>
    </recommendedName>
</protein>
<evidence type="ECO:0000313" key="2">
    <source>
        <dbReference type="Proteomes" id="UP000023435"/>
    </source>
</evidence>
<dbReference type="AlphaFoldDB" id="A0A125TZC2"/>
<reference evidence="1 2" key="1">
    <citation type="journal article" date="2014" name="Genome Announc.">
        <title>Draft Genome Sequence of Lysobacter capsici AZ78, a Bacterium Antagonistic to Plant-Pathogenic Oomycetes.</title>
        <authorList>
            <person name="Puopolo G."/>
            <person name="Sonego P."/>
            <person name="Engelen K."/>
            <person name="Pertot I."/>
        </authorList>
    </citation>
    <scope>NUCLEOTIDE SEQUENCE [LARGE SCALE GENOMIC DNA]</scope>
    <source>
        <strain evidence="1 2">AZ78</strain>
    </source>
</reference>
<accession>A0A125TZC2</accession>
<dbReference type="EMBL" id="JAJA02000003">
    <property type="protein sequence ID" value="KWS02006.1"/>
    <property type="molecule type" value="Genomic_DNA"/>
</dbReference>
<name>A0A125TZC2_9GAMM</name>
<dbReference type="OrthoDB" id="9182643at2"/>